<feature type="region of interest" description="Disordered" evidence="5">
    <location>
        <begin position="347"/>
        <end position="372"/>
    </location>
</feature>
<protein>
    <submittedName>
        <fullName evidence="6">Uncharacterized protein</fullName>
    </submittedName>
</protein>
<dbReference type="PROSITE" id="PS50082">
    <property type="entry name" value="WD_REPEATS_2"/>
    <property type="match status" value="1"/>
</dbReference>
<keyword evidence="2" id="KW-0677">Repeat</keyword>
<dbReference type="GO" id="GO:0035861">
    <property type="term" value="C:site of double-strand break"/>
    <property type="evidence" value="ECO:0007669"/>
    <property type="project" value="TreeGrafter"/>
</dbReference>
<dbReference type="AlphaFoldDB" id="A0A6H5IWC4"/>
<dbReference type="PROSITE" id="PS50294">
    <property type="entry name" value="WD_REPEATS_REGION"/>
    <property type="match status" value="1"/>
</dbReference>
<dbReference type="SMART" id="SM00320">
    <property type="entry name" value="WD40"/>
    <property type="match status" value="3"/>
</dbReference>
<dbReference type="GO" id="GO:0005634">
    <property type="term" value="C:nucleus"/>
    <property type="evidence" value="ECO:0007669"/>
    <property type="project" value="TreeGrafter"/>
</dbReference>
<evidence type="ECO:0000313" key="6">
    <source>
        <dbReference type="EMBL" id="CAB0042663.1"/>
    </source>
</evidence>
<dbReference type="EMBL" id="CADCXV010001215">
    <property type="protein sequence ID" value="CAB0042663.1"/>
    <property type="molecule type" value="Genomic_DNA"/>
</dbReference>
<dbReference type="Proteomes" id="UP000479190">
    <property type="component" value="Unassembled WGS sequence"/>
</dbReference>
<dbReference type="Gene3D" id="2.130.10.10">
    <property type="entry name" value="YVTN repeat-like/Quinoprotein amine dehydrogenase"/>
    <property type="match status" value="2"/>
</dbReference>
<dbReference type="SUPFAM" id="SSF50978">
    <property type="entry name" value="WD40 repeat-like"/>
    <property type="match status" value="1"/>
</dbReference>
<evidence type="ECO:0000256" key="1">
    <source>
        <dbReference type="ARBA" id="ARBA00022574"/>
    </source>
</evidence>
<evidence type="ECO:0000256" key="5">
    <source>
        <dbReference type="SAM" id="MobiDB-lite"/>
    </source>
</evidence>
<dbReference type="InterPro" id="IPR015943">
    <property type="entry name" value="WD40/YVTN_repeat-like_dom_sf"/>
</dbReference>
<sequence>MKHGTKAVTAMAADSSGTRLASGSVDYMRALWDFGGMDASMRNFKTLQPCENHPIKCLQYSNTGDRILVISGSAQAKVLDRDGFKKCETVNGDRYINDQSKTKGHTLSLTSGIFMDRPTSHKALIKCKNERGLKTVPTTCSYDRYGTVIALGCIDGSIQMWDTRQAFVKPSLINKTAHGENQVISSLHYSYKGEMLSSRSCDDTLKLWDLRYFQKPLFTASDLWTRYETTDCMFSPDDSMVVTGVSLARGQTAGKALFYDTKTFDRVHETEVTDSHVIKITKLNQIFVGCGNGVITTYYDIDKSLRGAKSCALKQKNRKKNVEIMSSQQISNPHALPLFREENPKSARRQMEKDRQDAITSGRGGRVASSGSTLSSYVVRNLGLSKRVEDDQNPRDDILKYAKVAEEEPYFVTPAYKKNQPQPIFQEVVEDNDDEPMHKKPKTS</sequence>
<keyword evidence="1 4" id="KW-0853">WD repeat</keyword>
<organism evidence="6 7">
    <name type="scientific">Trichogramma brassicae</name>
    <dbReference type="NCBI Taxonomy" id="86971"/>
    <lineage>
        <taxon>Eukaryota</taxon>
        <taxon>Metazoa</taxon>
        <taxon>Ecdysozoa</taxon>
        <taxon>Arthropoda</taxon>
        <taxon>Hexapoda</taxon>
        <taxon>Insecta</taxon>
        <taxon>Pterygota</taxon>
        <taxon>Neoptera</taxon>
        <taxon>Endopterygota</taxon>
        <taxon>Hymenoptera</taxon>
        <taxon>Apocrita</taxon>
        <taxon>Proctotrupomorpha</taxon>
        <taxon>Chalcidoidea</taxon>
        <taxon>Trichogrammatidae</taxon>
        <taxon>Trichogramma</taxon>
    </lineage>
</organism>
<dbReference type="InterPro" id="IPR036322">
    <property type="entry name" value="WD40_repeat_dom_sf"/>
</dbReference>
<evidence type="ECO:0000313" key="7">
    <source>
        <dbReference type="Proteomes" id="UP000479190"/>
    </source>
</evidence>
<proteinExistence type="inferred from homology"/>
<accession>A0A6H5IWC4</accession>
<keyword evidence="7" id="KW-1185">Reference proteome</keyword>
<comment type="similarity">
    <text evidence="3">Belongs to the WD repeat GAD-1 family.</text>
</comment>
<evidence type="ECO:0000256" key="2">
    <source>
        <dbReference type="ARBA" id="ARBA00022737"/>
    </source>
</evidence>
<feature type="repeat" description="WD" evidence="4">
    <location>
        <begin position="177"/>
        <end position="211"/>
    </location>
</feature>
<dbReference type="Pfam" id="PF00400">
    <property type="entry name" value="WD40"/>
    <property type="match status" value="1"/>
</dbReference>
<gene>
    <name evidence="6" type="ORF">TBRA_LOCUS14271</name>
</gene>
<dbReference type="PANTHER" id="PTHR16017">
    <property type="entry name" value="GASTRULATION DEFECTIVE PROTEIN 1-RELATED"/>
    <property type="match status" value="1"/>
</dbReference>
<name>A0A6H5IWC4_9HYME</name>
<feature type="compositionally biased region" description="Basic and acidic residues" evidence="5">
    <location>
        <begin position="347"/>
        <end position="357"/>
    </location>
</feature>
<dbReference type="PANTHER" id="PTHR16017:SF0">
    <property type="entry name" value="WD REPEAT-CONTAINING PROTEIN 70"/>
    <property type="match status" value="1"/>
</dbReference>
<dbReference type="OrthoDB" id="10264376at2759"/>
<dbReference type="InterPro" id="IPR001680">
    <property type="entry name" value="WD40_rpt"/>
</dbReference>
<dbReference type="InterPro" id="IPR051858">
    <property type="entry name" value="WD_repeat_GAD-1"/>
</dbReference>
<reference evidence="6 7" key="1">
    <citation type="submission" date="2020-02" db="EMBL/GenBank/DDBJ databases">
        <authorList>
            <person name="Ferguson B K."/>
        </authorList>
    </citation>
    <scope>NUCLEOTIDE SEQUENCE [LARGE SCALE GENOMIC DNA]</scope>
</reference>
<evidence type="ECO:0000256" key="3">
    <source>
        <dbReference type="ARBA" id="ARBA00038343"/>
    </source>
</evidence>
<evidence type="ECO:0000256" key="4">
    <source>
        <dbReference type="PROSITE-ProRule" id="PRU00221"/>
    </source>
</evidence>